<dbReference type="Proteomes" id="UP000041770">
    <property type="component" value="Unassembled WGS sequence"/>
</dbReference>
<gene>
    <name evidence="1" type="ORF">ERS013165_02757</name>
    <name evidence="2" type="ORF">ERS013200_01621</name>
</gene>
<dbReference type="EMBL" id="CWOW01000015">
    <property type="protein sequence ID" value="CSA91217.1"/>
    <property type="molecule type" value="Genomic_DNA"/>
</dbReference>
<evidence type="ECO:0000313" key="4">
    <source>
        <dbReference type="Proteomes" id="UP000044806"/>
    </source>
</evidence>
<dbReference type="Proteomes" id="UP000044806">
    <property type="component" value="Unassembled WGS sequence"/>
</dbReference>
<dbReference type="EMBL" id="CWQY01000008">
    <property type="protein sequence ID" value="CSC53109.1"/>
    <property type="molecule type" value="Genomic_DNA"/>
</dbReference>
<name>A0A655ZZZ4_VIBCL</name>
<sequence>MAKTLFIHDEEIGFNTLTFRPIGNEQTFTGEVVARLTTHLSRDTDPNIQIARCALTDR</sequence>
<dbReference type="AlphaFoldDB" id="A0A655ZZZ4"/>
<proteinExistence type="predicted"/>
<evidence type="ECO:0000313" key="3">
    <source>
        <dbReference type="Proteomes" id="UP000041770"/>
    </source>
</evidence>
<evidence type="ECO:0000313" key="2">
    <source>
        <dbReference type="EMBL" id="CSC53109.1"/>
    </source>
</evidence>
<organism evidence="1 4">
    <name type="scientific">Vibrio cholerae</name>
    <dbReference type="NCBI Taxonomy" id="666"/>
    <lineage>
        <taxon>Bacteria</taxon>
        <taxon>Pseudomonadati</taxon>
        <taxon>Pseudomonadota</taxon>
        <taxon>Gammaproteobacteria</taxon>
        <taxon>Vibrionales</taxon>
        <taxon>Vibrionaceae</taxon>
        <taxon>Vibrio</taxon>
    </lineage>
</organism>
<protein>
    <submittedName>
        <fullName evidence="1">Uncharacterized protein</fullName>
    </submittedName>
</protein>
<evidence type="ECO:0000313" key="1">
    <source>
        <dbReference type="EMBL" id="CSA91217.1"/>
    </source>
</evidence>
<accession>A0A655ZZZ4</accession>
<reference evidence="3 4" key="1">
    <citation type="submission" date="2015-07" db="EMBL/GenBank/DDBJ databases">
        <authorList>
            <consortium name="Pathogen Informatics"/>
        </authorList>
    </citation>
    <scope>NUCLEOTIDE SEQUENCE [LARGE SCALE GENOMIC DNA]</scope>
    <source>
        <strain evidence="2 3">A316</strain>
        <strain evidence="1 4">A51</strain>
    </source>
</reference>